<proteinExistence type="predicted"/>
<dbReference type="eggNOG" id="ENOG5031J9C">
    <property type="taxonomic scope" value="Bacteria"/>
</dbReference>
<protein>
    <submittedName>
        <fullName evidence="1">Por secretion system C-terminal sorting domain-containing protein</fullName>
    </submittedName>
</protein>
<sequence>MLLLIFLLTIWGLADNIHSQNQVNEITDVSTASGSLKSSTIYDLIRLKIQNTYLYDVAVIYYYDDFSDGYGPEDSDKMFNSSEKIPEIFTLIDNSPMAINGFSSLEGKNYVSVPISVRNRVEDDCIISADLSDFTEEFDVVLEDKFKKRYVNLRITSYTYTPLELGIEHERFVLHLTRNSGAKVPTGILENSETEENNIQIYSADKTLKVKIDNFMGGETTALGKIDIYSLNGQVITSMPATAGLHQFELASGHIYIVRVALGNQLTMKKVAVR</sequence>
<evidence type="ECO:0000313" key="2">
    <source>
        <dbReference type="Proteomes" id="UP000181976"/>
    </source>
</evidence>
<name>A0A1I1YMM4_9BACT</name>
<keyword evidence="2" id="KW-1185">Reference proteome</keyword>
<gene>
    <name evidence="1" type="ORF">SAMN05444380_10852</name>
</gene>
<organism evidence="1 2">
    <name type="scientific">Thermophagus xiamenensis</name>
    <dbReference type="NCBI Taxonomy" id="385682"/>
    <lineage>
        <taxon>Bacteria</taxon>
        <taxon>Pseudomonadati</taxon>
        <taxon>Bacteroidota</taxon>
        <taxon>Bacteroidia</taxon>
        <taxon>Marinilabiliales</taxon>
        <taxon>Marinilabiliaceae</taxon>
        <taxon>Thermophagus</taxon>
    </lineage>
</organism>
<dbReference type="EMBL" id="FONA01000008">
    <property type="protein sequence ID" value="SFE20776.1"/>
    <property type="molecule type" value="Genomic_DNA"/>
</dbReference>
<dbReference type="OrthoDB" id="1114475at2"/>
<reference evidence="1 2" key="1">
    <citation type="submission" date="2016-10" db="EMBL/GenBank/DDBJ databases">
        <authorList>
            <person name="de Groot N.N."/>
        </authorList>
    </citation>
    <scope>NUCLEOTIDE SEQUENCE [LARGE SCALE GENOMIC DNA]</scope>
    <source>
        <strain evidence="1 2">DSM 19012</strain>
    </source>
</reference>
<evidence type="ECO:0000313" key="1">
    <source>
        <dbReference type="EMBL" id="SFE20776.1"/>
    </source>
</evidence>
<dbReference type="AlphaFoldDB" id="A0A1I1YMM4"/>
<accession>A0A1I1YMM4</accession>
<dbReference type="STRING" id="385682.SAMN05444380_10852"/>
<dbReference type="Proteomes" id="UP000181976">
    <property type="component" value="Unassembled WGS sequence"/>
</dbReference>
<dbReference type="InParanoid" id="A0A1I1YMM4"/>